<comment type="function">
    <text evidence="11">Acts as a transcriptional regulator. Probably redox-responsive. The apo- but not holo-form probably binds DNA.</text>
</comment>
<dbReference type="Pfam" id="PF02467">
    <property type="entry name" value="Whib"/>
    <property type="match status" value="1"/>
</dbReference>
<dbReference type="Proteomes" id="UP000216246">
    <property type="component" value="Chromosome"/>
</dbReference>
<keyword evidence="10 11" id="KW-0804">Transcription</keyword>
<keyword evidence="8 11" id="KW-0238">DNA-binding</keyword>
<evidence type="ECO:0000256" key="9">
    <source>
        <dbReference type="ARBA" id="ARBA00023157"/>
    </source>
</evidence>
<dbReference type="PANTHER" id="PTHR38839:SF2">
    <property type="entry name" value="TRANSCRIPTIONAL REGULATOR WHIB7-RELATED"/>
    <property type="match status" value="1"/>
</dbReference>
<keyword evidence="11" id="KW-0963">Cytoplasm</keyword>
<comment type="PTM">
    <text evidence="11">The Fe-S cluster can be nitrosylated by nitric oxide (NO).</text>
</comment>
<organism evidence="13 14">
    <name type="scientific">Mycobacterium marseillense</name>
    <dbReference type="NCBI Taxonomy" id="701042"/>
    <lineage>
        <taxon>Bacteria</taxon>
        <taxon>Bacillati</taxon>
        <taxon>Actinomycetota</taxon>
        <taxon>Actinomycetes</taxon>
        <taxon>Mycobacteriales</taxon>
        <taxon>Mycobacteriaceae</taxon>
        <taxon>Mycobacterium</taxon>
        <taxon>Mycobacterium avium complex (MAC)</taxon>
    </lineage>
</organism>
<dbReference type="AlphaFoldDB" id="A0AAC9VX11"/>
<keyword evidence="6 11" id="KW-0411">Iron-sulfur</keyword>
<evidence type="ECO:0000256" key="7">
    <source>
        <dbReference type="ARBA" id="ARBA00023015"/>
    </source>
</evidence>
<keyword evidence="3 11" id="KW-0004">4Fe-4S</keyword>
<dbReference type="GO" id="GO:0046872">
    <property type="term" value="F:metal ion binding"/>
    <property type="evidence" value="ECO:0007669"/>
    <property type="project" value="UniProtKB-KW"/>
</dbReference>
<evidence type="ECO:0000256" key="5">
    <source>
        <dbReference type="ARBA" id="ARBA00023004"/>
    </source>
</evidence>
<dbReference type="InterPro" id="IPR034768">
    <property type="entry name" value="4FE4S_WBL"/>
</dbReference>
<feature type="binding site" evidence="11">
    <location>
        <position position="45"/>
    </location>
    <ligand>
        <name>[4Fe-4S] cluster</name>
        <dbReference type="ChEBI" id="CHEBI:49883"/>
    </ligand>
</feature>
<comment type="similarity">
    <text evidence="2 11">Belongs to the WhiB family.</text>
</comment>
<comment type="cofactor">
    <cofactor evidence="11">
        <name>[4Fe-4S] cluster</name>
        <dbReference type="ChEBI" id="CHEBI:49883"/>
    </cofactor>
    <text evidence="11">Binds 1 [4Fe-4S] cluster per subunit. Following nitrosylation of the [4Fe-4S] cluster binds 1 [4Fe-8(NO)] cluster per subunit.</text>
</comment>
<feature type="domain" description="4Fe-4S Wbl-type" evidence="12">
    <location>
        <begin position="12"/>
        <end position="69"/>
    </location>
</feature>
<dbReference type="GO" id="GO:0051539">
    <property type="term" value="F:4 iron, 4 sulfur cluster binding"/>
    <property type="evidence" value="ECO:0007669"/>
    <property type="project" value="UniProtKB-UniRule"/>
</dbReference>
<accession>A0AAC9VX11</accession>
<evidence type="ECO:0000313" key="14">
    <source>
        <dbReference type="Proteomes" id="UP000216246"/>
    </source>
</evidence>
<feature type="binding site" evidence="11">
    <location>
        <position position="39"/>
    </location>
    <ligand>
        <name>[4Fe-4S] cluster</name>
        <dbReference type="ChEBI" id="CHEBI:49883"/>
    </ligand>
</feature>
<dbReference type="GO" id="GO:0003677">
    <property type="term" value="F:DNA binding"/>
    <property type="evidence" value="ECO:0007669"/>
    <property type="project" value="UniProtKB-UniRule"/>
</dbReference>
<evidence type="ECO:0000256" key="10">
    <source>
        <dbReference type="ARBA" id="ARBA00023163"/>
    </source>
</evidence>
<keyword evidence="9 11" id="KW-1015">Disulfide bond</keyword>
<keyword evidence="7 11" id="KW-0805">Transcription regulation</keyword>
<evidence type="ECO:0000259" key="12">
    <source>
        <dbReference type="PROSITE" id="PS51674"/>
    </source>
</evidence>
<keyword evidence="5 11" id="KW-0408">Iron</keyword>
<evidence type="ECO:0000256" key="1">
    <source>
        <dbReference type="ARBA" id="ARBA00004496"/>
    </source>
</evidence>
<comment type="subcellular location">
    <subcellularLocation>
        <location evidence="1 11">Cytoplasm</location>
    </subcellularLocation>
</comment>
<evidence type="ECO:0000256" key="6">
    <source>
        <dbReference type="ARBA" id="ARBA00023014"/>
    </source>
</evidence>
<dbReference type="PROSITE" id="PS51674">
    <property type="entry name" value="4FE4S_WBL"/>
    <property type="match status" value="1"/>
</dbReference>
<dbReference type="GO" id="GO:0045892">
    <property type="term" value="P:negative regulation of DNA-templated transcription"/>
    <property type="evidence" value="ECO:0007669"/>
    <property type="project" value="TreeGrafter"/>
</dbReference>
<evidence type="ECO:0000256" key="2">
    <source>
        <dbReference type="ARBA" id="ARBA00006597"/>
    </source>
</evidence>
<dbReference type="PANTHER" id="PTHR38839">
    <property type="entry name" value="TRANSCRIPTIONAL REGULATOR WHID-RELATED"/>
    <property type="match status" value="1"/>
</dbReference>
<dbReference type="KEGG" id="mmal:CKJ54_18955"/>
<evidence type="ECO:0000256" key="4">
    <source>
        <dbReference type="ARBA" id="ARBA00022723"/>
    </source>
</evidence>
<dbReference type="RefSeq" id="WP_095577675.1">
    <property type="nucleotide sequence ID" value="NZ_CP023147.1"/>
</dbReference>
<evidence type="ECO:0000256" key="11">
    <source>
        <dbReference type="HAMAP-Rule" id="MF_01479"/>
    </source>
</evidence>
<protein>
    <recommendedName>
        <fullName evidence="11">Transcriptional regulator WhiB</fullName>
    </recommendedName>
</protein>
<dbReference type="HAMAP" id="MF_01479">
    <property type="entry name" value="WhiB"/>
    <property type="match status" value="1"/>
</dbReference>
<sequence>MSAPIAPGPDLPCHAGDPDLWFADAPADLERAKSLCVDCPVRRQCLAAALERAEPWGVWGGEIFDRGSVLSFKRPRGRPRKAAAA</sequence>
<evidence type="ECO:0000313" key="13">
    <source>
        <dbReference type="EMBL" id="ASW91713.1"/>
    </source>
</evidence>
<evidence type="ECO:0000256" key="8">
    <source>
        <dbReference type="ARBA" id="ARBA00023125"/>
    </source>
</evidence>
<reference evidence="13 14" key="1">
    <citation type="submission" date="2017-08" db="EMBL/GenBank/DDBJ databases">
        <title>Phylogentic analysis of Mycobacterium avium complex whole genomes.</title>
        <authorList>
            <person name="Caverly L.J."/>
            <person name="Spilker T."/>
            <person name="LiPuma J."/>
        </authorList>
    </citation>
    <scope>NUCLEOTIDE SEQUENCE [LARGE SCALE GENOMIC DNA]</scope>
    <source>
        <strain evidence="13 14">FLAC0026</strain>
    </source>
</reference>
<dbReference type="GO" id="GO:0045454">
    <property type="term" value="P:cell redox homeostasis"/>
    <property type="evidence" value="ECO:0007669"/>
    <property type="project" value="TreeGrafter"/>
</dbReference>
<name>A0AAC9VX11_9MYCO</name>
<proteinExistence type="inferred from homology"/>
<keyword evidence="4 11" id="KW-0479">Metal-binding</keyword>
<comment type="PTM">
    <text evidence="11">Upon Fe-S cluster removal intramolecular disulfide bonds are formed.</text>
</comment>
<dbReference type="GO" id="GO:0035731">
    <property type="term" value="F:dinitrosyl-iron complex binding"/>
    <property type="evidence" value="ECO:0007669"/>
    <property type="project" value="UniProtKB-UniRule"/>
</dbReference>
<evidence type="ECO:0000256" key="3">
    <source>
        <dbReference type="ARBA" id="ARBA00022485"/>
    </source>
</evidence>
<dbReference type="EMBL" id="CP023147">
    <property type="protein sequence ID" value="ASW91713.1"/>
    <property type="molecule type" value="Genomic_DNA"/>
</dbReference>
<dbReference type="GO" id="GO:0047134">
    <property type="term" value="F:protein-disulfide reductase [NAD(P)H] activity"/>
    <property type="evidence" value="ECO:0007669"/>
    <property type="project" value="TreeGrafter"/>
</dbReference>
<dbReference type="GO" id="GO:0005737">
    <property type="term" value="C:cytoplasm"/>
    <property type="evidence" value="ECO:0007669"/>
    <property type="project" value="UniProtKB-SubCell"/>
</dbReference>
<feature type="binding site" evidence="11">
    <location>
        <position position="36"/>
    </location>
    <ligand>
        <name>[4Fe-4S] cluster</name>
        <dbReference type="ChEBI" id="CHEBI:49883"/>
    </ligand>
</feature>
<feature type="binding site" evidence="11">
    <location>
        <position position="13"/>
    </location>
    <ligand>
        <name>[4Fe-4S] cluster</name>
        <dbReference type="ChEBI" id="CHEBI:49883"/>
    </ligand>
</feature>
<dbReference type="InterPro" id="IPR003482">
    <property type="entry name" value="Whib"/>
</dbReference>
<gene>
    <name evidence="11" type="primary">whiB</name>
    <name evidence="13" type="ORF">CKJ54_18955</name>
</gene>